<evidence type="ECO:0000256" key="2">
    <source>
        <dbReference type="ARBA" id="ARBA00023043"/>
    </source>
</evidence>
<evidence type="ECO:0000313" key="4">
    <source>
        <dbReference type="Proteomes" id="UP000044602"/>
    </source>
</evidence>
<dbReference type="STRING" id="100787.A0A0G4LHN2"/>
<dbReference type="PANTHER" id="PTHR24198:SF165">
    <property type="entry name" value="ANKYRIN REPEAT-CONTAINING PROTEIN-RELATED"/>
    <property type="match status" value="1"/>
</dbReference>
<protein>
    <submittedName>
        <fullName evidence="3">Uncharacterized protein</fullName>
    </submittedName>
</protein>
<dbReference type="SMART" id="SM00248">
    <property type="entry name" value="ANK"/>
    <property type="match status" value="4"/>
</dbReference>
<gene>
    <name evidence="3" type="ORF">BN1708_013158</name>
</gene>
<organism evidence="3 4">
    <name type="scientific">Verticillium longisporum</name>
    <name type="common">Verticillium dahliae var. longisporum</name>
    <dbReference type="NCBI Taxonomy" id="100787"/>
    <lineage>
        <taxon>Eukaryota</taxon>
        <taxon>Fungi</taxon>
        <taxon>Dikarya</taxon>
        <taxon>Ascomycota</taxon>
        <taxon>Pezizomycotina</taxon>
        <taxon>Sordariomycetes</taxon>
        <taxon>Hypocreomycetidae</taxon>
        <taxon>Glomerellales</taxon>
        <taxon>Plectosphaerellaceae</taxon>
        <taxon>Verticillium</taxon>
    </lineage>
</organism>
<dbReference type="SUPFAM" id="SSF48403">
    <property type="entry name" value="Ankyrin repeat"/>
    <property type="match status" value="1"/>
</dbReference>
<dbReference type="AlphaFoldDB" id="A0A0G4LHN2"/>
<dbReference type="Gene3D" id="1.25.40.20">
    <property type="entry name" value="Ankyrin repeat-containing domain"/>
    <property type="match status" value="1"/>
</dbReference>
<dbReference type="Pfam" id="PF00023">
    <property type="entry name" value="Ank"/>
    <property type="match status" value="1"/>
</dbReference>
<dbReference type="EMBL" id="CVQH01012891">
    <property type="protein sequence ID" value="CRK21542.1"/>
    <property type="molecule type" value="Genomic_DNA"/>
</dbReference>
<proteinExistence type="predicted"/>
<accession>A0A0G4LHN2</accession>
<keyword evidence="4" id="KW-1185">Reference proteome</keyword>
<sequence>MAPSGSRDLTSDCTVIQHGSLCRLPPELLNGIISRCSQNSISALLRSCKQLLQTYTPLLYAYNVQCSSASSTIWAARCQEDHVAISVLNKAIRAGADLRMVYRDLFLSAQSRLRDMYSGSVAISCFEFLVEEGRDTVVLHLLQHGFHPCHMMTSRILGLVSGTHGALPRLADISPLHASAAMGLQKVTAYLIDQHGIDVDFRDSCGYTPLSYATRSPFADDEMISELIRCVANPKQKVFHDSKRMSILEYACHTGRFTAALRILDALEVSGARFEPDQAFVITIPMACLKIQGRTSHAKKALVNRLLKCRANPNAVVHPSGAPLLTHLVRTHPTAVDFLLALPGVFIDTPDEEGHTALAWALSRTTDPSTVYLKATASLLAHQATLTTTMTKWILDGTRTTNTMQGVNRALAKQPRILDFFQLIHGHCSKVPPGQRTHAQHRFLAEAPQWIVHLIRKKGTKGLWTRRVVESKVAKYFDLKIVPRGS</sequence>
<dbReference type="Proteomes" id="UP000044602">
    <property type="component" value="Unassembled WGS sequence"/>
</dbReference>
<evidence type="ECO:0000256" key="1">
    <source>
        <dbReference type="ARBA" id="ARBA00022737"/>
    </source>
</evidence>
<dbReference type="InterPro" id="IPR036770">
    <property type="entry name" value="Ankyrin_rpt-contain_sf"/>
</dbReference>
<reference evidence="3 4" key="1">
    <citation type="submission" date="2015-05" db="EMBL/GenBank/DDBJ databases">
        <authorList>
            <person name="Wang D.B."/>
            <person name="Wang M."/>
        </authorList>
    </citation>
    <scope>NUCLEOTIDE SEQUENCE [LARGE SCALE GENOMIC DNA]</scope>
    <source>
        <strain evidence="3">VL1</strain>
    </source>
</reference>
<dbReference type="InterPro" id="IPR002110">
    <property type="entry name" value="Ankyrin_rpt"/>
</dbReference>
<keyword evidence="2" id="KW-0040">ANK repeat</keyword>
<evidence type="ECO:0000313" key="3">
    <source>
        <dbReference type="EMBL" id="CRK21542.1"/>
    </source>
</evidence>
<dbReference type="PANTHER" id="PTHR24198">
    <property type="entry name" value="ANKYRIN REPEAT AND PROTEIN KINASE DOMAIN-CONTAINING PROTEIN"/>
    <property type="match status" value="1"/>
</dbReference>
<keyword evidence="1" id="KW-0677">Repeat</keyword>
<name>A0A0G4LHN2_VERLO</name>